<evidence type="ECO:0000313" key="4">
    <source>
        <dbReference type="Proteomes" id="UP000198217"/>
    </source>
</evidence>
<dbReference type="GO" id="GO:0004713">
    <property type="term" value="F:protein tyrosine kinase activity"/>
    <property type="evidence" value="ECO:0007669"/>
    <property type="project" value="TreeGrafter"/>
</dbReference>
<dbReference type="PANTHER" id="PTHR32309">
    <property type="entry name" value="TYROSINE-PROTEIN KINASE"/>
    <property type="match status" value="1"/>
</dbReference>
<evidence type="ECO:0000256" key="2">
    <source>
        <dbReference type="ARBA" id="ARBA00022840"/>
    </source>
</evidence>
<accession>A0A1C5JP71</accession>
<keyword evidence="4" id="KW-1185">Reference proteome</keyword>
<dbReference type="EMBL" id="LT607750">
    <property type="protein sequence ID" value="SCG72131.1"/>
    <property type="molecule type" value="Genomic_DNA"/>
</dbReference>
<dbReference type="InterPro" id="IPR005702">
    <property type="entry name" value="Wzc-like_C"/>
</dbReference>
<dbReference type="AlphaFoldDB" id="A0A1C5JP71"/>
<dbReference type="SUPFAM" id="SSF52540">
    <property type="entry name" value="P-loop containing nucleoside triphosphate hydrolases"/>
    <property type="match status" value="1"/>
</dbReference>
<proteinExistence type="predicted"/>
<dbReference type="GO" id="GO:0005886">
    <property type="term" value="C:plasma membrane"/>
    <property type="evidence" value="ECO:0007669"/>
    <property type="project" value="TreeGrafter"/>
</dbReference>
<evidence type="ECO:0000313" key="3">
    <source>
        <dbReference type="EMBL" id="SCG72131.1"/>
    </source>
</evidence>
<evidence type="ECO:0000256" key="1">
    <source>
        <dbReference type="ARBA" id="ARBA00022741"/>
    </source>
</evidence>
<name>A0A1C5JP71_9ACTN</name>
<dbReference type="Gene3D" id="3.40.50.300">
    <property type="entry name" value="P-loop containing nucleotide triphosphate hydrolases"/>
    <property type="match status" value="1"/>
</dbReference>
<organism evidence="3 4">
    <name type="scientific">Micromonospora echinaurantiaca</name>
    <dbReference type="NCBI Taxonomy" id="47857"/>
    <lineage>
        <taxon>Bacteria</taxon>
        <taxon>Bacillati</taxon>
        <taxon>Actinomycetota</taxon>
        <taxon>Actinomycetes</taxon>
        <taxon>Micromonosporales</taxon>
        <taxon>Micromonosporaceae</taxon>
        <taxon>Micromonospora</taxon>
    </lineage>
</organism>
<dbReference type="Proteomes" id="UP000198217">
    <property type="component" value="Chromosome I"/>
</dbReference>
<protein>
    <submittedName>
        <fullName evidence="3">Chromosome partitioning ATPase, Mrp family, contains Fe-S cluster</fullName>
    </submittedName>
</protein>
<dbReference type="InterPro" id="IPR027417">
    <property type="entry name" value="P-loop_NTPase"/>
</dbReference>
<dbReference type="PANTHER" id="PTHR32309:SF13">
    <property type="entry name" value="FERRIC ENTEROBACTIN TRANSPORT PROTEIN FEPE"/>
    <property type="match status" value="1"/>
</dbReference>
<reference evidence="3 4" key="1">
    <citation type="submission" date="2016-06" db="EMBL/GenBank/DDBJ databases">
        <authorList>
            <person name="Kjaerup R.B."/>
            <person name="Dalgaard T.S."/>
            <person name="Juul-Madsen H.R."/>
        </authorList>
    </citation>
    <scope>NUCLEOTIDE SEQUENCE [LARGE SCALE GENOMIC DNA]</scope>
    <source>
        <strain evidence="3 4">DSM 43904</strain>
    </source>
</reference>
<sequence>MVLTLLLISTAGGGLATLLQTPMYKAEVQLFFSPNFPTKDIRQLDTGGNYILQRVRSYSEIADSPEVATTVIERLGLPYSSEELLSRVSVTGKASTAILNIEVLDPEPGRARDIANAIGAEMPGFIGRLEQPTGIDSPPVKVSVVRPATASSAPESPQPVVNIGLAVAGGLIVGTVTAVTAYARERTVRDADHAAEVADLTLVGVVEAAPGATRLLAPDERSARAEALRQTRATLRVQAVGERLTSVTVIGSAGDDGGALTAGNLAVAFARAGETVVLIDGNLRNPEIHELFAVPNETGLANVLRGEASVNDVTVQWRAEFPLYLLPAGRDESGPTERLFQPDKIADLMQSFRLGQVFVIVNGPPLLSDAEATFLVTATDATVVVARVGTTRTDQLPTTVDALRRMRANLLGLIAVGGTR</sequence>
<gene>
    <name evidence="3" type="ORF">GA0070609_4666</name>
</gene>
<dbReference type="CDD" id="cd05387">
    <property type="entry name" value="BY-kinase"/>
    <property type="match status" value="1"/>
</dbReference>
<dbReference type="InterPro" id="IPR050445">
    <property type="entry name" value="Bact_polysacc_biosynth/exp"/>
</dbReference>
<keyword evidence="2" id="KW-0067">ATP-binding</keyword>
<keyword evidence="1" id="KW-0547">Nucleotide-binding</keyword>